<dbReference type="GO" id="GO:0051603">
    <property type="term" value="P:proteolysis involved in protein catabolic process"/>
    <property type="evidence" value="ECO:0007669"/>
    <property type="project" value="TreeGrafter"/>
</dbReference>
<keyword evidence="3" id="KW-0479">Metal-binding</keyword>
<dbReference type="InterPro" id="IPR007863">
    <property type="entry name" value="Peptidase_M16_C"/>
</dbReference>
<protein>
    <submittedName>
        <fullName evidence="13">Insulin-degrading enzyme</fullName>
    </submittedName>
</protein>
<evidence type="ECO:0000313" key="12">
    <source>
        <dbReference type="Proteomes" id="UP000887569"/>
    </source>
</evidence>
<feature type="domain" description="Peptidase M16 N-terminal" evidence="8">
    <location>
        <begin position="57"/>
        <end position="191"/>
    </location>
</feature>
<accession>A0A915BTF0</accession>
<dbReference type="InterPro" id="IPR011765">
    <property type="entry name" value="Pept_M16_N"/>
</dbReference>
<keyword evidence="4" id="KW-0378">Hydrolase</keyword>
<name>A0A915BTF0_PARUN</name>
<dbReference type="PROSITE" id="PS00143">
    <property type="entry name" value="INSULINASE"/>
    <property type="match status" value="1"/>
</dbReference>
<dbReference type="FunFam" id="3.30.830.10:FF:000005">
    <property type="entry name" value="nardilysin isoform X1"/>
    <property type="match status" value="1"/>
</dbReference>
<dbReference type="WBParaSite" id="PgR059_g023_t08">
    <property type="protein sequence ID" value="PgR059_g023_t08"/>
    <property type="gene ID" value="PgR059_g023"/>
</dbReference>
<reference evidence="13" key="1">
    <citation type="submission" date="2022-11" db="UniProtKB">
        <authorList>
            <consortium name="WormBaseParasite"/>
        </authorList>
    </citation>
    <scope>IDENTIFICATION</scope>
</reference>
<dbReference type="InterPro" id="IPR032632">
    <property type="entry name" value="Peptidase_M16_M"/>
</dbReference>
<evidence type="ECO:0000259" key="11">
    <source>
        <dbReference type="Pfam" id="PF22456"/>
    </source>
</evidence>
<keyword evidence="5" id="KW-0862">Zinc</keyword>
<dbReference type="GO" id="GO:0046872">
    <property type="term" value="F:metal ion binding"/>
    <property type="evidence" value="ECO:0007669"/>
    <property type="project" value="UniProtKB-KW"/>
</dbReference>
<dbReference type="PANTHER" id="PTHR43690:SF18">
    <property type="entry name" value="INSULIN-DEGRADING ENZYME-RELATED"/>
    <property type="match status" value="1"/>
</dbReference>
<dbReference type="GO" id="GO:0005829">
    <property type="term" value="C:cytosol"/>
    <property type="evidence" value="ECO:0007669"/>
    <property type="project" value="TreeGrafter"/>
</dbReference>
<dbReference type="InterPro" id="IPR011249">
    <property type="entry name" value="Metalloenz_LuxS/M16"/>
</dbReference>
<evidence type="ECO:0000313" key="13">
    <source>
        <dbReference type="WBParaSite" id="PgR059_g023_t08"/>
    </source>
</evidence>
<comment type="similarity">
    <text evidence="1 7">Belongs to the peptidase M16 family.</text>
</comment>
<dbReference type="FunFam" id="3.30.830.10:FF:000004">
    <property type="entry name" value="Putative insulin-degrading enzyme"/>
    <property type="match status" value="1"/>
</dbReference>
<evidence type="ECO:0000259" key="8">
    <source>
        <dbReference type="Pfam" id="PF00675"/>
    </source>
</evidence>
<dbReference type="PANTHER" id="PTHR43690">
    <property type="entry name" value="NARDILYSIN"/>
    <property type="match status" value="1"/>
</dbReference>
<keyword evidence="6" id="KW-0482">Metalloprotease</keyword>
<evidence type="ECO:0000259" key="10">
    <source>
        <dbReference type="Pfam" id="PF16187"/>
    </source>
</evidence>
<dbReference type="Pfam" id="PF16187">
    <property type="entry name" value="Peptidase_M16_M"/>
    <property type="match status" value="1"/>
</dbReference>
<feature type="domain" description="Peptidase M16 C-terminal" evidence="9">
    <location>
        <begin position="220"/>
        <end position="389"/>
    </location>
</feature>
<evidence type="ECO:0000256" key="1">
    <source>
        <dbReference type="ARBA" id="ARBA00007261"/>
    </source>
</evidence>
<dbReference type="GO" id="GO:0043171">
    <property type="term" value="P:peptide catabolic process"/>
    <property type="evidence" value="ECO:0007669"/>
    <property type="project" value="TreeGrafter"/>
</dbReference>
<feature type="domain" description="Peptidase M16 middle/third" evidence="10">
    <location>
        <begin position="406"/>
        <end position="686"/>
    </location>
</feature>
<dbReference type="Proteomes" id="UP000887569">
    <property type="component" value="Unplaced"/>
</dbReference>
<dbReference type="InterPro" id="IPR050626">
    <property type="entry name" value="Peptidase_M16"/>
</dbReference>
<evidence type="ECO:0000256" key="3">
    <source>
        <dbReference type="ARBA" id="ARBA00022723"/>
    </source>
</evidence>
<dbReference type="Pfam" id="PF05193">
    <property type="entry name" value="Peptidase_M16_C"/>
    <property type="match status" value="1"/>
</dbReference>
<dbReference type="GO" id="GO:0005739">
    <property type="term" value="C:mitochondrion"/>
    <property type="evidence" value="ECO:0007669"/>
    <property type="project" value="TreeGrafter"/>
</dbReference>
<evidence type="ECO:0000256" key="2">
    <source>
        <dbReference type="ARBA" id="ARBA00022670"/>
    </source>
</evidence>
<dbReference type="Pfam" id="PF22456">
    <property type="entry name" value="PqqF-like_C_4"/>
    <property type="match status" value="1"/>
</dbReference>
<keyword evidence="2" id="KW-0645">Protease</keyword>
<dbReference type="SUPFAM" id="SSF63411">
    <property type="entry name" value="LuxS/MPP-like metallohydrolase"/>
    <property type="match status" value="4"/>
</dbReference>
<evidence type="ECO:0000256" key="4">
    <source>
        <dbReference type="ARBA" id="ARBA00022801"/>
    </source>
</evidence>
<feature type="domain" description="Coenzyme PQQ synthesis protein F-like C-terminal lobe" evidence="11">
    <location>
        <begin position="796"/>
        <end position="894"/>
    </location>
</feature>
<dbReference type="InterPro" id="IPR054734">
    <property type="entry name" value="PqqF-like_C_4"/>
</dbReference>
<dbReference type="Gene3D" id="3.30.830.10">
    <property type="entry name" value="Metalloenzyme, LuxS/M16 peptidase-like"/>
    <property type="match status" value="4"/>
</dbReference>
<dbReference type="Pfam" id="PF00675">
    <property type="entry name" value="Peptidase_M16"/>
    <property type="match status" value="1"/>
</dbReference>
<keyword evidence="12" id="KW-1185">Reference proteome</keyword>
<dbReference type="GO" id="GO:0004222">
    <property type="term" value="F:metalloendopeptidase activity"/>
    <property type="evidence" value="ECO:0007669"/>
    <property type="project" value="InterPro"/>
</dbReference>
<organism evidence="12 13">
    <name type="scientific">Parascaris univalens</name>
    <name type="common">Nematode worm</name>
    <dbReference type="NCBI Taxonomy" id="6257"/>
    <lineage>
        <taxon>Eukaryota</taxon>
        <taxon>Metazoa</taxon>
        <taxon>Ecdysozoa</taxon>
        <taxon>Nematoda</taxon>
        <taxon>Chromadorea</taxon>
        <taxon>Rhabditida</taxon>
        <taxon>Spirurina</taxon>
        <taxon>Ascaridomorpha</taxon>
        <taxon>Ascaridoidea</taxon>
        <taxon>Ascarididae</taxon>
        <taxon>Parascaris</taxon>
    </lineage>
</organism>
<proteinExistence type="inferred from homology"/>
<evidence type="ECO:0000256" key="5">
    <source>
        <dbReference type="ARBA" id="ARBA00022833"/>
    </source>
</evidence>
<dbReference type="AlphaFoldDB" id="A0A915BTF0"/>
<evidence type="ECO:0000256" key="7">
    <source>
        <dbReference type="RuleBase" id="RU004447"/>
    </source>
</evidence>
<dbReference type="InterPro" id="IPR001431">
    <property type="entry name" value="Pept_M16_Zn_BS"/>
</dbReference>
<sequence length="1009" mass="117148">LVCCGVVSNETSTNDKSVELTSRIDLLADMINERFTITKSSEDKREYRGLLLANGLRVLLVSDKSTDKSGAAIAVGIGHLCDPWQLPGIAHFCEHMLFLGTQKYPNENEYNKFISENGGMTNASTFPDHTRYYFDIAPTHLKKALDILVQFFLSPQFTESATEREVNAVDSENKNNYKVDSRRVYQLEKSLSRRGHDYRKFGTGNKMTLYEEPKMKGIDTREALLHFHKTFYSANVMTVCIIGRESLDDLEVYINQLGFPGIENKGVIRPSWNEHPLGTEELKQRIEVVPVQDIRKLLLRFPIPDDRKHYRSQATNFIAHLIGHEGIGSLHAALKKRAWVTRLSCGSDYPANGFGSFQIEIDISEEGFAHVDDIIILLFNYIGMLKRSGSLRRWWDEMAQIYKLLFTYKDKEQPIYYAPYLSQRMLEYPMEDVLYAHRRCDLYDEGLIAKVLNQLRPDNFIYFVISKQFDGNGFDREKWYETEYKRYHFTKEFIASCERAMTERNEDLALPPPNEYIPTDFTLKIPEPRVNYPHLSHNDEWSRLWHFTDISYGLPKCTIYLWISSPVSYRTAADFAYMDLMVECFKDAMSATVYDAALINLNYQLQPKAHGLELKLEGFNEKVPLFLNILLTSLVQFQPKENIFKGQQEQYARRLRNFFLEQPFRQAVFYLKLVLAEKKWSNEELLVAANDASLVGLNEYIAIFFESFHIEALVHGNIDEQTSGSLIKSIVEKIRMERAGCKPIEKKESLQFKEHLLPTDSTTLYRRTQKTHINSTLLTFLQVGQRSNRGGALLSLLSQIFQEPSFDILRTKEQLGYIVFCSCRRECGNHGLRLIVQGLKDPKFVIWRVENFIYHMKEVMEKMSDEELRSHMESVATKRLEKPKKLKLLTDKYWKEVTDRSYQFNRDEVEVGIMRKLSKNELIDFYNQCICHNATGRKVLHVIVRSELCDGPPECDIDAEMKKFCTTVGTTMRELRGINCVHNLSEFKMRLPLYDLDKSDIEAQLIAVK</sequence>
<evidence type="ECO:0000259" key="9">
    <source>
        <dbReference type="Pfam" id="PF05193"/>
    </source>
</evidence>
<evidence type="ECO:0000256" key="6">
    <source>
        <dbReference type="ARBA" id="ARBA00023049"/>
    </source>
</evidence>